<dbReference type="SUPFAM" id="SSF103473">
    <property type="entry name" value="MFS general substrate transporter"/>
    <property type="match status" value="1"/>
</dbReference>
<organism evidence="11 12">
    <name type="scientific">Tianweitania aestuarii</name>
    <dbReference type="NCBI Taxonomy" id="2814886"/>
    <lineage>
        <taxon>Bacteria</taxon>
        <taxon>Pseudomonadati</taxon>
        <taxon>Pseudomonadota</taxon>
        <taxon>Alphaproteobacteria</taxon>
        <taxon>Hyphomicrobiales</taxon>
        <taxon>Phyllobacteriaceae</taxon>
        <taxon>Tianweitania</taxon>
    </lineage>
</organism>
<evidence type="ECO:0000256" key="3">
    <source>
        <dbReference type="ARBA" id="ARBA00022448"/>
    </source>
</evidence>
<feature type="transmembrane region" description="Helical" evidence="9">
    <location>
        <begin position="170"/>
        <end position="189"/>
    </location>
</feature>
<keyword evidence="12" id="KW-1185">Reference proteome</keyword>
<feature type="transmembrane region" description="Helical" evidence="9">
    <location>
        <begin position="135"/>
        <end position="158"/>
    </location>
</feature>
<keyword evidence="7 9" id="KW-1133">Transmembrane helix</keyword>
<evidence type="ECO:0000256" key="4">
    <source>
        <dbReference type="ARBA" id="ARBA00022475"/>
    </source>
</evidence>
<proteinExistence type="inferred from homology"/>
<evidence type="ECO:0000313" key="11">
    <source>
        <dbReference type="EMBL" id="MBS9721625.1"/>
    </source>
</evidence>
<feature type="transmembrane region" description="Helical" evidence="9">
    <location>
        <begin position="71"/>
        <end position="89"/>
    </location>
</feature>
<evidence type="ECO:0000256" key="6">
    <source>
        <dbReference type="ARBA" id="ARBA00022847"/>
    </source>
</evidence>
<comment type="caution">
    <text evidence="11">The sequence shown here is derived from an EMBL/GenBank/DDBJ whole genome shotgun (WGS) entry which is preliminary data.</text>
</comment>
<feature type="transmembrane region" description="Helical" evidence="9">
    <location>
        <begin position="95"/>
        <end position="114"/>
    </location>
</feature>
<dbReference type="RefSeq" id="WP_213985264.1">
    <property type="nucleotide sequence ID" value="NZ_JAFMNX010000003.1"/>
</dbReference>
<dbReference type="InterPro" id="IPR005829">
    <property type="entry name" value="Sugar_transporter_CS"/>
</dbReference>
<evidence type="ECO:0000256" key="2">
    <source>
        <dbReference type="ARBA" id="ARBA00008240"/>
    </source>
</evidence>
<dbReference type="InterPro" id="IPR020846">
    <property type="entry name" value="MFS_dom"/>
</dbReference>
<dbReference type="InterPro" id="IPR051084">
    <property type="entry name" value="H+-coupled_symporters"/>
</dbReference>
<feature type="transmembrane region" description="Helical" evidence="9">
    <location>
        <begin position="35"/>
        <end position="59"/>
    </location>
</feature>
<keyword evidence="3" id="KW-0813">Transport</keyword>
<comment type="subcellular location">
    <subcellularLocation>
        <location evidence="1">Cell membrane</location>
        <topology evidence="1">Multi-pass membrane protein</topology>
    </subcellularLocation>
</comment>
<feature type="transmembrane region" description="Helical" evidence="9">
    <location>
        <begin position="379"/>
        <end position="400"/>
    </location>
</feature>
<dbReference type="PANTHER" id="PTHR43528">
    <property type="entry name" value="ALPHA-KETOGLUTARATE PERMEASE"/>
    <property type="match status" value="1"/>
</dbReference>
<dbReference type="PROSITE" id="PS50850">
    <property type="entry name" value="MFS"/>
    <property type="match status" value="1"/>
</dbReference>
<dbReference type="EMBL" id="JAFMNX010000003">
    <property type="protein sequence ID" value="MBS9721625.1"/>
    <property type="molecule type" value="Genomic_DNA"/>
</dbReference>
<evidence type="ECO:0000259" key="10">
    <source>
        <dbReference type="PROSITE" id="PS50850"/>
    </source>
</evidence>
<keyword evidence="6" id="KW-0769">Symport</keyword>
<feature type="transmembrane region" description="Helical" evidence="9">
    <location>
        <begin position="287"/>
        <end position="306"/>
    </location>
</feature>
<evidence type="ECO:0000256" key="7">
    <source>
        <dbReference type="ARBA" id="ARBA00022989"/>
    </source>
</evidence>
<sequence>MAISIGNALEWFDLAVYGFLAATIAKLFFPTGNDVYSLLLTLATFGVAFIMRPLGSVVIGAYADRAGRKKALTLSITLMLIGTLAVAVAPTYAQAGLLGSVILVLARLVQGFSAGGEFGSATAFLSEMNPKKRGLYSSWQFASQGLVTIFASAFGVYLSTGLTPEQLENWGWRLPFIFGLLIGPVAIYIRRNMRESEEFVDLSEQGETGTLSGTVSTQRRNLLLSFGLVVLLTTMAYTLLFLPAYAVRQLGLPAAAGFTGTLIMGFIQVALTPVFGAFSDRIGRTPTMLLASLAILVGIIPAFIYLNGHISAFSFQLVLAGLAVAMAAYSGPLAAMMAELFPTRSRGAGLSMSYSFAVAIFGGFAPFIIAWMIELTGSNLAPAIYLACAAAISLVTLISIRRTGHR</sequence>
<dbReference type="Gene3D" id="1.20.1250.20">
    <property type="entry name" value="MFS general substrate transporter like domains"/>
    <property type="match status" value="2"/>
</dbReference>
<feature type="transmembrane region" description="Helical" evidence="9">
    <location>
        <begin position="318"/>
        <end position="341"/>
    </location>
</feature>
<evidence type="ECO:0000256" key="1">
    <source>
        <dbReference type="ARBA" id="ARBA00004651"/>
    </source>
</evidence>
<gene>
    <name evidence="11" type="ORF">JYU29_13130</name>
</gene>
<dbReference type="Pfam" id="PF07690">
    <property type="entry name" value="MFS_1"/>
    <property type="match status" value="1"/>
</dbReference>
<dbReference type="InterPro" id="IPR011701">
    <property type="entry name" value="MFS"/>
</dbReference>
<feature type="transmembrane region" description="Helical" evidence="9">
    <location>
        <begin position="252"/>
        <end position="275"/>
    </location>
</feature>
<dbReference type="Proteomes" id="UP001297272">
    <property type="component" value="Unassembled WGS sequence"/>
</dbReference>
<dbReference type="PROSITE" id="PS00216">
    <property type="entry name" value="SUGAR_TRANSPORT_1"/>
    <property type="match status" value="1"/>
</dbReference>
<feature type="transmembrane region" description="Helical" evidence="9">
    <location>
        <begin position="353"/>
        <end position="373"/>
    </location>
</feature>
<feature type="transmembrane region" description="Helical" evidence="9">
    <location>
        <begin position="222"/>
        <end position="246"/>
    </location>
</feature>
<comment type="similarity">
    <text evidence="2">Belongs to the major facilitator superfamily. Metabolite:H+ Symporter (MHS) family (TC 2.A.1.6) family.</text>
</comment>
<accession>A0ABS5RXU5</accession>
<reference evidence="11 12" key="1">
    <citation type="submission" date="2021-03" db="EMBL/GenBank/DDBJ databases">
        <title>Tianweitania aestuarii sp. nov., isolated from a tidal flat.</title>
        <authorList>
            <person name="Park S."/>
            <person name="Yoon J.-H."/>
        </authorList>
    </citation>
    <scope>NUCLEOTIDE SEQUENCE [LARGE SCALE GENOMIC DNA]</scope>
    <source>
        <strain evidence="11 12">BSSL-BM11</strain>
    </source>
</reference>
<keyword evidence="8 9" id="KW-0472">Membrane</keyword>
<evidence type="ECO:0000313" key="12">
    <source>
        <dbReference type="Proteomes" id="UP001297272"/>
    </source>
</evidence>
<evidence type="ECO:0000256" key="8">
    <source>
        <dbReference type="ARBA" id="ARBA00023136"/>
    </source>
</evidence>
<keyword evidence="4" id="KW-1003">Cell membrane</keyword>
<protein>
    <submittedName>
        <fullName evidence="11">MFS transporter</fullName>
    </submittedName>
</protein>
<dbReference type="InterPro" id="IPR036259">
    <property type="entry name" value="MFS_trans_sf"/>
</dbReference>
<dbReference type="PANTHER" id="PTHR43528:SF1">
    <property type="entry name" value="ALPHA-KETOGLUTARATE PERMEASE"/>
    <property type="match status" value="1"/>
</dbReference>
<feature type="domain" description="Major facilitator superfamily (MFS) profile" evidence="10">
    <location>
        <begin position="1"/>
        <end position="405"/>
    </location>
</feature>
<evidence type="ECO:0000256" key="5">
    <source>
        <dbReference type="ARBA" id="ARBA00022692"/>
    </source>
</evidence>
<keyword evidence="5 9" id="KW-0812">Transmembrane</keyword>
<feature type="transmembrane region" description="Helical" evidence="9">
    <location>
        <begin position="12"/>
        <end position="29"/>
    </location>
</feature>
<name>A0ABS5RXU5_9HYPH</name>
<evidence type="ECO:0000256" key="9">
    <source>
        <dbReference type="SAM" id="Phobius"/>
    </source>
</evidence>